<evidence type="ECO:0000313" key="3">
    <source>
        <dbReference type="Proteomes" id="UP000434957"/>
    </source>
</evidence>
<protein>
    <submittedName>
        <fullName evidence="2">Uncharacterized protein</fullName>
    </submittedName>
</protein>
<gene>
    <name evidence="2" type="ORF">PR003_g31854</name>
</gene>
<feature type="region of interest" description="Disordered" evidence="1">
    <location>
        <begin position="1"/>
        <end position="21"/>
    </location>
</feature>
<comment type="caution">
    <text evidence="2">The sequence shown here is derived from an EMBL/GenBank/DDBJ whole genome shotgun (WGS) entry which is preliminary data.</text>
</comment>
<dbReference type="EMBL" id="QXFT01007075">
    <property type="protein sequence ID" value="KAE9267206.1"/>
    <property type="molecule type" value="Genomic_DNA"/>
</dbReference>
<feature type="non-terminal residue" evidence="2">
    <location>
        <position position="1"/>
    </location>
</feature>
<reference evidence="2 3" key="1">
    <citation type="submission" date="2018-08" db="EMBL/GenBank/DDBJ databases">
        <title>Genomic investigation of the strawberry pathogen Phytophthora fragariae indicates pathogenicity is determined by transcriptional variation in three key races.</title>
        <authorList>
            <person name="Adams T.M."/>
            <person name="Armitage A.D."/>
            <person name="Sobczyk M.K."/>
            <person name="Bates H.J."/>
            <person name="Dunwell J.M."/>
            <person name="Nellist C.F."/>
            <person name="Harrison R.J."/>
        </authorList>
    </citation>
    <scope>NUCLEOTIDE SEQUENCE [LARGE SCALE GENOMIC DNA]</scope>
    <source>
        <strain evidence="2 3">SCRP333</strain>
    </source>
</reference>
<dbReference type="Proteomes" id="UP000434957">
    <property type="component" value="Unassembled WGS sequence"/>
</dbReference>
<keyword evidence="3" id="KW-1185">Reference proteome</keyword>
<organism evidence="2 3">
    <name type="scientific">Phytophthora rubi</name>
    <dbReference type="NCBI Taxonomy" id="129364"/>
    <lineage>
        <taxon>Eukaryota</taxon>
        <taxon>Sar</taxon>
        <taxon>Stramenopiles</taxon>
        <taxon>Oomycota</taxon>
        <taxon>Peronosporomycetes</taxon>
        <taxon>Peronosporales</taxon>
        <taxon>Peronosporaceae</taxon>
        <taxon>Phytophthora</taxon>
    </lineage>
</organism>
<dbReference type="AlphaFoldDB" id="A0A6A4B671"/>
<proteinExistence type="predicted"/>
<sequence>EVNHLHNGIPHADAKTQVDPAHPAAKKIFNHFEKRAKDATAVALFVIEAEDHDDGDAKMAQNGKPQVELPLSRAKRLFANLGKRAKEAAAVVAPPVIKVEAIGYFNDGERDHRVFVRGDRTRAGIFFKEEDVTAVFEVPRLASDAGYRAGVDYQWFLVPDLDTGKHHQEEEPSATDDDSCVKEGCFPVTGIVNHEGYGLDTMYEVQ</sequence>
<evidence type="ECO:0000256" key="1">
    <source>
        <dbReference type="SAM" id="MobiDB-lite"/>
    </source>
</evidence>
<name>A0A6A4B671_9STRA</name>
<accession>A0A6A4B671</accession>
<evidence type="ECO:0000313" key="2">
    <source>
        <dbReference type="EMBL" id="KAE9267206.1"/>
    </source>
</evidence>